<evidence type="ECO:0000313" key="2">
    <source>
        <dbReference type="Proteomes" id="UP001185984"/>
    </source>
</evidence>
<name>A0ABU3ZS34_9SPHN</name>
<sequence>MSAQETKVEAGDFVVLAEEEDSIVPAGTYRVSKVNPDGSFHVGGKTAVWPRRIRTER</sequence>
<organism evidence="1 2">
    <name type="scientific">Sphingobium naphthae</name>
    <dbReference type="NCBI Taxonomy" id="1886786"/>
    <lineage>
        <taxon>Bacteria</taxon>
        <taxon>Pseudomonadati</taxon>
        <taxon>Pseudomonadota</taxon>
        <taxon>Alphaproteobacteria</taxon>
        <taxon>Sphingomonadales</taxon>
        <taxon>Sphingomonadaceae</taxon>
        <taxon>Sphingobium</taxon>
    </lineage>
</organism>
<keyword evidence="2" id="KW-1185">Reference proteome</keyword>
<accession>A0ABU3ZS34</accession>
<gene>
    <name evidence="1" type="ORF">O0R41_01585</name>
</gene>
<proteinExistence type="predicted"/>
<reference evidence="2" key="1">
    <citation type="journal article" date="2022" name="J Environ Chem Eng">
        <title>Biodegradation of petroleum oil using a constructed nonpathogenic and heavy metal-tolerant bacterial consortium isolated from marine sponges.</title>
        <authorList>
            <person name="Dechsakulwatana C."/>
            <person name="Rungsihiranrut A."/>
            <person name="Muangchinda C."/>
            <person name="Ningthoujam R."/>
            <person name="Klankeo P."/>
            <person name="Pinyakong O."/>
        </authorList>
    </citation>
    <scope>NUCLEOTIDE SEQUENCE [LARGE SCALE GENOMIC DNA]</scope>
    <source>
        <strain evidence="2">MO2-4</strain>
    </source>
</reference>
<dbReference type="Proteomes" id="UP001185984">
    <property type="component" value="Unassembled WGS sequence"/>
</dbReference>
<protein>
    <submittedName>
        <fullName evidence="1">Uncharacterized protein</fullName>
    </submittedName>
</protein>
<dbReference type="EMBL" id="JAPTHD010000001">
    <property type="protein sequence ID" value="MDV5822297.1"/>
    <property type="molecule type" value="Genomic_DNA"/>
</dbReference>
<evidence type="ECO:0000313" key="1">
    <source>
        <dbReference type="EMBL" id="MDV5822297.1"/>
    </source>
</evidence>
<dbReference type="RefSeq" id="WP_289145395.1">
    <property type="nucleotide sequence ID" value="NZ_JAPTHD010000001.1"/>
</dbReference>
<comment type="caution">
    <text evidence="1">The sequence shown here is derived from an EMBL/GenBank/DDBJ whole genome shotgun (WGS) entry which is preliminary data.</text>
</comment>